<dbReference type="NCBIfam" id="TIGR00573">
    <property type="entry name" value="dnaq"/>
    <property type="match status" value="1"/>
</dbReference>
<evidence type="ECO:0000259" key="18">
    <source>
        <dbReference type="SMART" id="SM00479"/>
    </source>
</evidence>
<keyword evidence="11 17" id="KW-0460">Magnesium</keyword>
<keyword evidence="13 17" id="KW-0464">Manganese</keyword>
<evidence type="ECO:0000313" key="19">
    <source>
        <dbReference type="EMBL" id="SAM67415.1"/>
    </source>
</evidence>
<dbReference type="InterPro" id="IPR012337">
    <property type="entry name" value="RNaseH-like_sf"/>
</dbReference>
<keyword evidence="9" id="KW-0378">Hydrolase</keyword>
<dbReference type="GO" id="GO:0045004">
    <property type="term" value="P:DNA replication proofreading"/>
    <property type="evidence" value="ECO:0007669"/>
    <property type="project" value="TreeGrafter"/>
</dbReference>
<comment type="cofactor">
    <cofactor evidence="17">
        <name>Mg(2+)</name>
        <dbReference type="ChEBI" id="CHEBI:18420"/>
    </cofactor>
    <cofactor evidence="17">
        <name>Mn(2+)</name>
        <dbReference type="ChEBI" id="CHEBI:29035"/>
    </cofactor>
    <text evidence="17">Binds 2 divalent metal cations. Magnesium or manganese.</text>
</comment>
<dbReference type="RefSeq" id="WP_079541358.1">
    <property type="nucleotide sequence ID" value="NZ_FKLO01000061.1"/>
</dbReference>
<protein>
    <recommendedName>
        <fullName evidence="3">DNA polymerase III subunit epsilon</fullName>
        <ecNumber evidence="2">2.7.7.7</ecNumber>
    </recommendedName>
</protein>
<dbReference type="InterPro" id="IPR006309">
    <property type="entry name" value="DnaQ_proteo"/>
</dbReference>
<dbReference type="InterPro" id="IPR013520">
    <property type="entry name" value="Ribonucl_H"/>
</dbReference>
<keyword evidence="10" id="KW-0269">Exonuclease</keyword>
<dbReference type="GO" id="GO:0003887">
    <property type="term" value="F:DNA-directed DNA polymerase activity"/>
    <property type="evidence" value="ECO:0007669"/>
    <property type="project" value="UniProtKB-KW"/>
</dbReference>
<keyword evidence="7" id="KW-0540">Nuclease</keyword>
<dbReference type="NCBIfam" id="NF004316">
    <property type="entry name" value="PRK05711.1"/>
    <property type="match status" value="1"/>
</dbReference>
<dbReference type="EMBL" id="FKLO01000061">
    <property type="protein sequence ID" value="SAM67415.1"/>
    <property type="molecule type" value="Genomic_DNA"/>
</dbReference>
<dbReference type="Proteomes" id="UP000190837">
    <property type="component" value="Unassembled WGS sequence"/>
</dbReference>
<dbReference type="Gene3D" id="3.30.420.10">
    <property type="entry name" value="Ribonuclease H-like superfamily/Ribonuclease H"/>
    <property type="match status" value="1"/>
</dbReference>
<feature type="binding site" evidence="16">
    <location>
        <position position="9"/>
    </location>
    <ligand>
        <name>substrate</name>
    </ligand>
</feature>
<feature type="binding site" evidence="16">
    <location>
        <position position="7"/>
    </location>
    <ligand>
        <name>substrate</name>
    </ligand>
</feature>
<keyword evidence="6" id="KW-0235">DNA replication</keyword>
<evidence type="ECO:0000256" key="16">
    <source>
        <dbReference type="PIRSR" id="PIRSR606309-2"/>
    </source>
</evidence>
<feature type="binding site" evidence="17">
    <location>
        <position position="9"/>
    </location>
    <ligand>
        <name>a divalent metal cation</name>
        <dbReference type="ChEBI" id="CHEBI:60240"/>
        <label>1</label>
        <note>catalytic</note>
    </ligand>
</feature>
<reference evidence="20" key="1">
    <citation type="submission" date="2016-04" db="EMBL/GenBank/DDBJ databases">
        <authorList>
            <person name="Tagini F."/>
        </authorList>
    </citation>
    <scope>NUCLEOTIDE SEQUENCE [LARGE SCALE GENOMIC DNA]</scope>
    <source>
        <strain evidence="20">CHUV0807</strain>
    </source>
</reference>
<keyword evidence="4 19" id="KW-0808">Transferase</keyword>
<dbReference type="GO" id="GO:0046872">
    <property type="term" value="F:metal ion binding"/>
    <property type="evidence" value="ECO:0007669"/>
    <property type="project" value="UniProtKB-KW"/>
</dbReference>
<organism evidence="19 20">
    <name type="scientific">Cardiobacterium hominis</name>
    <dbReference type="NCBI Taxonomy" id="2718"/>
    <lineage>
        <taxon>Bacteria</taxon>
        <taxon>Pseudomonadati</taxon>
        <taxon>Pseudomonadota</taxon>
        <taxon>Gammaproteobacteria</taxon>
        <taxon>Cardiobacteriales</taxon>
        <taxon>Cardiobacteriaceae</taxon>
        <taxon>Cardiobacterium</taxon>
    </lineage>
</organism>
<evidence type="ECO:0000256" key="11">
    <source>
        <dbReference type="ARBA" id="ARBA00022842"/>
    </source>
</evidence>
<evidence type="ECO:0000256" key="7">
    <source>
        <dbReference type="ARBA" id="ARBA00022722"/>
    </source>
</evidence>
<evidence type="ECO:0000313" key="20">
    <source>
        <dbReference type="Proteomes" id="UP000190837"/>
    </source>
</evidence>
<dbReference type="GO" id="GO:0005829">
    <property type="term" value="C:cytosol"/>
    <property type="evidence" value="ECO:0007669"/>
    <property type="project" value="TreeGrafter"/>
</dbReference>
<comment type="catalytic activity">
    <reaction evidence="14">
        <text>DNA(n) + a 2'-deoxyribonucleoside 5'-triphosphate = DNA(n+1) + diphosphate</text>
        <dbReference type="Rhea" id="RHEA:22508"/>
        <dbReference type="Rhea" id="RHEA-COMP:17339"/>
        <dbReference type="Rhea" id="RHEA-COMP:17340"/>
        <dbReference type="ChEBI" id="CHEBI:33019"/>
        <dbReference type="ChEBI" id="CHEBI:61560"/>
        <dbReference type="ChEBI" id="CHEBI:173112"/>
        <dbReference type="EC" id="2.7.7.7"/>
    </reaction>
</comment>
<dbReference type="FunFam" id="3.30.420.10:FF:000012">
    <property type="entry name" value="DNA polymerase III subunit epsilon"/>
    <property type="match status" value="1"/>
</dbReference>
<keyword evidence="5 19" id="KW-0548">Nucleotidyltransferase</keyword>
<evidence type="ECO:0000256" key="13">
    <source>
        <dbReference type="ARBA" id="ARBA00023211"/>
    </source>
</evidence>
<dbReference type="InterPro" id="IPR006054">
    <property type="entry name" value="DnaQ"/>
</dbReference>
<evidence type="ECO:0000256" key="17">
    <source>
        <dbReference type="PIRSR" id="PIRSR606309-3"/>
    </source>
</evidence>
<dbReference type="Pfam" id="PF00929">
    <property type="entry name" value="RNase_T"/>
    <property type="match status" value="1"/>
</dbReference>
<evidence type="ECO:0000256" key="8">
    <source>
        <dbReference type="ARBA" id="ARBA00022723"/>
    </source>
</evidence>
<proteinExistence type="predicted"/>
<dbReference type="SMART" id="SM00479">
    <property type="entry name" value="EXOIII"/>
    <property type="match status" value="1"/>
</dbReference>
<feature type="binding site" evidence="17">
    <location>
        <position position="7"/>
    </location>
    <ligand>
        <name>a divalent metal cation</name>
        <dbReference type="ChEBI" id="CHEBI:60240"/>
        <label>1</label>
        <note>catalytic</note>
    </ligand>
</feature>
<dbReference type="InterPro" id="IPR036397">
    <property type="entry name" value="RNaseH_sf"/>
</dbReference>
<evidence type="ECO:0000256" key="1">
    <source>
        <dbReference type="ARBA" id="ARBA00001936"/>
    </source>
</evidence>
<dbReference type="CDD" id="cd06131">
    <property type="entry name" value="DNA_pol_III_epsilon_Ecoli_like"/>
    <property type="match status" value="1"/>
</dbReference>
<gene>
    <name evidence="19" type="ORF">CHUV0807_1805</name>
</gene>
<comment type="cofactor">
    <cofactor evidence="1">
        <name>Mn(2+)</name>
        <dbReference type="ChEBI" id="CHEBI:29035"/>
    </cofactor>
</comment>
<feature type="binding site" evidence="16">
    <location>
        <position position="62"/>
    </location>
    <ligand>
        <name>substrate</name>
    </ligand>
</feature>
<feature type="domain" description="Exonuclease" evidence="18">
    <location>
        <begin position="2"/>
        <end position="181"/>
    </location>
</feature>
<evidence type="ECO:0000256" key="15">
    <source>
        <dbReference type="PIRSR" id="PIRSR606309-1"/>
    </source>
</evidence>
<name>A0A1C3H5N7_9GAMM</name>
<dbReference type="SUPFAM" id="SSF53098">
    <property type="entry name" value="Ribonuclease H-like"/>
    <property type="match status" value="1"/>
</dbReference>
<feature type="binding site" evidence="16">
    <location>
        <position position="164"/>
    </location>
    <ligand>
        <name>substrate</name>
    </ligand>
</feature>
<evidence type="ECO:0000256" key="14">
    <source>
        <dbReference type="ARBA" id="ARBA00049244"/>
    </source>
</evidence>
<sequence>MRQIIFDTETTGMNFNGRDKSEGHRIIEIGCVELIDRRPTERYFHRYLNPEQTIEADAIRVHGITNERVANEPTFAAVLPELLEYLEGADELIAHNMPFDQSFFNREFKLAGLKYKLEDRFRLLDTLDLARKKISGISRFSLDSLCKYYGIDNSNRTLHGALLDSQLLAEVYLKLTTEQSGFDFAAPDATPASQPVETVTIAAPVPAAPSQPGTWLAIAVPDEEAAAHRAIMEKLRG</sequence>
<feature type="binding site" evidence="17">
    <location>
        <position position="164"/>
    </location>
    <ligand>
        <name>a divalent metal cation</name>
        <dbReference type="ChEBI" id="CHEBI:60240"/>
        <label>1</label>
        <note>catalytic</note>
    </ligand>
</feature>
<evidence type="ECO:0000256" key="5">
    <source>
        <dbReference type="ARBA" id="ARBA00022695"/>
    </source>
</evidence>
<evidence type="ECO:0000256" key="10">
    <source>
        <dbReference type="ARBA" id="ARBA00022839"/>
    </source>
</evidence>
<dbReference type="GO" id="GO:0003677">
    <property type="term" value="F:DNA binding"/>
    <property type="evidence" value="ECO:0007669"/>
    <property type="project" value="InterPro"/>
</dbReference>
<evidence type="ECO:0000256" key="6">
    <source>
        <dbReference type="ARBA" id="ARBA00022705"/>
    </source>
</evidence>
<evidence type="ECO:0000256" key="3">
    <source>
        <dbReference type="ARBA" id="ARBA00020352"/>
    </source>
</evidence>
<keyword evidence="8 17" id="KW-0479">Metal-binding</keyword>
<keyword evidence="12" id="KW-0239">DNA-directed DNA polymerase</keyword>
<evidence type="ECO:0000256" key="2">
    <source>
        <dbReference type="ARBA" id="ARBA00012417"/>
    </source>
</evidence>
<dbReference type="GO" id="GO:0008408">
    <property type="term" value="F:3'-5' exonuclease activity"/>
    <property type="evidence" value="ECO:0007669"/>
    <property type="project" value="TreeGrafter"/>
</dbReference>
<evidence type="ECO:0000256" key="9">
    <source>
        <dbReference type="ARBA" id="ARBA00022801"/>
    </source>
</evidence>
<feature type="active site" description="Proton acceptor" evidence="15">
    <location>
        <position position="159"/>
    </location>
</feature>
<accession>A0A1C3H5N7</accession>
<dbReference type="PANTHER" id="PTHR30231:SF41">
    <property type="entry name" value="DNA POLYMERASE III SUBUNIT EPSILON"/>
    <property type="match status" value="1"/>
</dbReference>
<evidence type="ECO:0000256" key="4">
    <source>
        <dbReference type="ARBA" id="ARBA00022679"/>
    </source>
</evidence>
<dbReference type="AlphaFoldDB" id="A0A1C3H5N7"/>
<dbReference type="PANTHER" id="PTHR30231">
    <property type="entry name" value="DNA POLYMERASE III SUBUNIT EPSILON"/>
    <property type="match status" value="1"/>
</dbReference>
<evidence type="ECO:0000256" key="12">
    <source>
        <dbReference type="ARBA" id="ARBA00022932"/>
    </source>
</evidence>
<dbReference type="EC" id="2.7.7.7" evidence="2"/>